<protein>
    <recommendedName>
        <fullName evidence="3">DUF3303 domain-containing protein</fullName>
    </recommendedName>
</protein>
<proteinExistence type="predicted"/>
<dbReference type="AlphaFoldDB" id="A0A7W3LQ62"/>
<evidence type="ECO:0000313" key="1">
    <source>
        <dbReference type="EMBL" id="MBA8952265.1"/>
    </source>
</evidence>
<keyword evidence="2" id="KW-1185">Reference proteome</keyword>
<dbReference type="RefSeq" id="WP_182844509.1">
    <property type="nucleotide sequence ID" value="NZ_BAAALP010000018.1"/>
</dbReference>
<sequence length="94" mass="11168">MLWYCRFRYQPGARAEEVRSRVLDQHDKGLNSPEKIRGWYNLAGGGAGFMLVETDDPQELTDILEPYMDVVNWDVHAIYELPYDQMIEKFRKQR</sequence>
<gene>
    <name evidence="1" type="ORF">HNR61_003905</name>
</gene>
<comment type="caution">
    <text evidence="1">The sequence shown here is derived from an EMBL/GenBank/DDBJ whole genome shotgun (WGS) entry which is preliminary data.</text>
</comment>
<reference evidence="1 2" key="1">
    <citation type="submission" date="2020-08" db="EMBL/GenBank/DDBJ databases">
        <title>Genomic Encyclopedia of Type Strains, Phase IV (KMG-IV): sequencing the most valuable type-strain genomes for metagenomic binning, comparative biology and taxonomic classification.</title>
        <authorList>
            <person name="Goeker M."/>
        </authorList>
    </citation>
    <scope>NUCLEOTIDE SEQUENCE [LARGE SCALE GENOMIC DNA]</scope>
    <source>
        <strain evidence="1 2">DSM 44197</strain>
    </source>
</reference>
<name>A0A7W3LQ62_ACTNM</name>
<dbReference type="Proteomes" id="UP000572680">
    <property type="component" value="Unassembled WGS sequence"/>
</dbReference>
<organism evidence="1 2">
    <name type="scientific">Actinomadura namibiensis</name>
    <dbReference type="NCBI Taxonomy" id="182080"/>
    <lineage>
        <taxon>Bacteria</taxon>
        <taxon>Bacillati</taxon>
        <taxon>Actinomycetota</taxon>
        <taxon>Actinomycetes</taxon>
        <taxon>Streptosporangiales</taxon>
        <taxon>Thermomonosporaceae</taxon>
        <taxon>Actinomadura</taxon>
    </lineage>
</organism>
<accession>A0A7W3LQ62</accession>
<dbReference type="EMBL" id="JACJIA010000004">
    <property type="protein sequence ID" value="MBA8952265.1"/>
    <property type="molecule type" value="Genomic_DNA"/>
</dbReference>
<dbReference type="InterPro" id="IPR021734">
    <property type="entry name" value="DUF3303"/>
</dbReference>
<dbReference type="Pfam" id="PF11746">
    <property type="entry name" value="DUF3303"/>
    <property type="match status" value="1"/>
</dbReference>
<evidence type="ECO:0008006" key="3">
    <source>
        <dbReference type="Google" id="ProtNLM"/>
    </source>
</evidence>
<evidence type="ECO:0000313" key="2">
    <source>
        <dbReference type="Proteomes" id="UP000572680"/>
    </source>
</evidence>